<evidence type="ECO:0000313" key="1">
    <source>
        <dbReference type="EMBL" id="SFE81373.1"/>
    </source>
</evidence>
<reference evidence="1 2" key="1">
    <citation type="submission" date="2016-10" db="EMBL/GenBank/DDBJ databases">
        <authorList>
            <person name="de Groot N.N."/>
        </authorList>
    </citation>
    <scope>NUCLEOTIDE SEQUENCE [LARGE SCALE GENOMIC DNA]</scope>
    <source>
        <strain evidence="1 2">DSM 9236</strain>
    </source>
</reference>
<keyword evidence="2" id="KW-1185">Reference proteome</keyword>
<dbReference type="AlphaFoldDB" id="A0A1I2DM87"/>
<organism evidence="1 2">
    <name type="scientific">Succiniclasticum ruminis DSM 9236</name>
    <dbReference type="NCBI Taxonomy" id="1123323"/>
    <lineage>
        <taxon>Bacteria</taxon>
        <taxon>Bacillati</taxon>
        <taxon>Bacillota</taxon>
        <taxon>Negativicutes</taxon>
        <taxon>Acidaminococcales</taxon>
        <taxon>Acidaminococcaceae</taxon>
        <taxon>Succiniclasticum</taxon>
    </lineage>
</organism>
<sequence length="206" mass="24032">MNINTLNILADAISDVGSWHWWYVKDDMVHIQFCDIQLYDESKPEKETHTTDVLAVRFYNHAFAVFLDNLAEDKWYERLRNDDSVIYPVDTYDLVFDDSKEAGLLLNDYKNRITVKDFNGSETLSTAKHLLCARCGEVGFIVGGDEIVVVGKKGKYTGEEIETASKKWWDYWKDYWKLRKTKEAYTEDYACEITIPVDKNDPKGNW</sequence>
<accession>A0A1I2DM87</accession>
<proteinExistence type="predicted"/>
<evidence type="ECO:0000313" key="2">
    <source>
        <dbReference type="Proteomes" id="UP000198896"/>
    </source>
</evidence>
<dbReference type="Proteomes" id="UP000198896">
    <property type="component" value="Unassembled WGS sequence"/>
</dbReference>
<protein>
    <submittedName>
        <fullName evidence="1">Uncharacterized protein</fullName>
    </submittedName>
</protein>
<gene>
    <name evidence="1" type="ORF">SAMN05216245_12122</name>
</gene>
<dbReference type="OrthoDB" id="981806at2"/>
<name>A0A1I2DM87_9FIRM</name>
<dbReference type="EMBL" id="FONL01000021">
    <property type="protein sequence ID" value="SFE81373.1"/>
    <property type="molecule type" value="Genomic_DNA"/>
</dbReference>
<dbReference type="RefSeq" id="WP_093914176.1">
    <property type="nucleotide sequence ID" value="NZ_FONL01000021.1"/>
</dbReference>